<reference evidence="1" key="1">
    <citation type="submission" date="2024-10" db="EMBL/GenBank/DDBJ databases">
        <authorList>
            <person name="Ryan C."/>
        </authorList>
    </citation>
    <scope>NUCLEOTIDE SEQUENCE [LARGE SCALE GENOMIC DNA]</scope>
</reference>
<name>A0ABC8Y481_9POAL</name>
<dbReference type="PANTHER" id="PTHR33085">
    <property type="entry name" value="OS12G0113100 PROTEIN-RELATED"/>
    <property type="match status" value="1"/>
</dbReference>
<dbReference type="Pfam" id="PF07893">
    <property type="entry name" value="DUF1668"/>
    <property type="match status" value="1"/>
</dbReference>
<evidence type="ECO:0000313" key="2">
    <source>
        <dbReference type="Proteomes" id="UP001497457"/>
    </source>
</evidence>
<sequence length="358" mass="40474">MSGRRRKAKRRKQHLYLAFDDWQSGYTIRKVRLSPGSDSGEGIFTRIWAPRARGLPRHLTSAFGTKIVALHIGGSHIGESHITGIPIIDVKDHSFFFGPHPNCPPCPIYFPIGDDRLFALDIGTFDFFFGKPDTAPWVWHELTYPPFRRHVVSSYAIQPDGCILVSTRVMLLRPRPPTSSTPRNMCGNYTVIGRCPSRVVDTIPPPWMPLSVSPVTRRPLGISTAAPWLAPALATLATYCTLPLNVSAARRRCTARTQLRGMPDEELPGADEELLEPVTDEELLEPGTYYEELLEPGTYYEEPRPAVGDRFMYRLKTFSLRYDASGDLKLEHHQVRCYSVPHETTIDFIIQDPVAFWL</sequence>
<evidence type="ECO:0000313" key="1">
    <source>
        <dbReference type="EMBL" id="CAL4937940.1"/>
    </source>
</evidence>
<dbReference type="Proteomes" id="UP001497457">
    <property type="component" value="Chromosome 16b"/>
</dbReference>
<gene>
    <name evidence="1" type="ORF">URODEC1_LOCUS30882</name>
</gene>
<dbReference type="EMBL" id="OZ075126">
    <property type="protein sequence ID" value="CAL4937940.1"/>
    <property type="molecule type" value="Genomic_DNA"/>
</dbReference>
<dbReference type="AlphaFoldDB" id="A0ABC8Y481"/>
<protein>
    <submittedName>
        <fullName evidence="1">Uncharacterized protein</fullName>
    </submittedName>
</protein>
<dbReference type="InterPro" id="IPR012871">
    <property type="entry name" value="DUF1668_ORYSA"/>
</dbReference>
<dbReference type="PANTHER" id="PTHR33085:SF80">
    <property type="entry name" value="F-BOX ASSOCIATED DOMAIN-CONTAINING PROTEIN"/>
    <property type="match status" value="1"/>
</dbReference>
<keyword evidence="2" id="KW-1185">Reference proteome</keyword>
<accession>A0ABC8Y481</accession>
<proteinExistence type="predicted"/>
<organism evidence="1 2">
    <name type="scientific">Urochloa decumbens</name>
    <dbReference type="NCBI Taxonomy" id="240449"/>
    <lineage>
        <taxon>Eukaryota</taxon>
        <taxon>Viridiplantae</taxon>
        <taxon>Streptophyta</taxon>
        <taxon>Embryophyta</taxon>
        <taxon>Tracheophyta</taxon>
        <taxon>Spermatophyta</taxon>
        <taxon>Magnoliopsida</taxon>
        <taxon>Liliopsida</taxon>
        <taxon>Poales</taxon>
        <taxon>Poaceae</taxon>
        <taxon>PACMAD clade</taxon>
        <taxon>Panicoideae</taxon>
        <taxon>Panicodae</taxon>
        <taxon>Paniceae</taxon>
        <taxon>Melinidinae</taxon>
        <taxon>Urochloa</taxon>
    </lineage>
</organism>